<proteinExistence type="predicted"/>
<protein>
    <submittedName>
        <fullName evidence="2">Uncharacterized protein</fullName>
    </submittedName>
</protein>
<feature type="region of interest" description="Disordered" evidence="1">
    <location>
        <begin position="167"/>
        <end position="220"/>
    </location>
</feature>
<dbReference type="VEuPathDB" id="TriTrypDB:BSAL_29220"/>
<evidence type="ECO:0000313" key="2">
    <source>
        <dbReference type="EMBL" id="CUG90907.1"/>
    </source>
</evidence>
<gene>
    <name evidence="2" type="ORF">BSAL_29220</name>
</gene>
<sequence>MLSSDSVLQCAPMLQDILDSVASSANPNTTPVVVAPVVSSSGKGAATTSTQSSSLSCTAALVSSILNYVHATCSGSTPVAPTDLQALTAPINTSSLRPLALMMTPSLILSLLEAQHYEMLGTVLSNNNDKSSDATIISNNTALRNLLLVRIYSSMRNAMQRNQSILYPENLPGGARSPNTTTNPANTTSPATTSASPAGSASGRVGGNSSNQQQDNDCGPAAAAANIRAARNRHDATYLSRAALRGQVMSAAVYQVPNYSGDVTFENVSVIAYTALCGFVYVWHNISTTRDMSYLSSARVLAKSAMTLLNDTRYWNLARGDSALCCVNTAMLHLASMSLGPSSGQTGSANDPTNHPSAC</sequence>
<dbReference type="EMBL" id="CYKH01001874">
    <property type="protein sequence ID" value="CUG90907.1"/>
    <property type="molecule type" value="Genomic_DNA"/>
</dbReference>
<evidence type="ECO:0000313" key="3">
    <source>
        <dbReference type="Proteomes" id="UP000051952"/>
    </source>
</evidence>
<reference evidence="3" key="1">
    <citation type="submission" date="2015-09" db="EMBL/GenBank/DDBJ databases">
        <authorList>
            <consortium name="Pathogen Informatics"/>
        </authorList>
    </citation>
    <scope>NUCLEOTIDE SEQUENCE [LARGE SCALE GENOMIC DNA]</scope>
    <source>
        <strain evidence="3">Lake Konstanz</strain>
    </source>
</reference>
<accession>A0A0S4JHE8</accession>
<name>A0A0S4JHE8_BODSA</name>
<keyword evidence="3" id="KW-1185">Reference proteome</keyword>
<feature type="compositionally biased region" description="Low complexity" evidence="1">
    <location>
        <begin position="175"/>
        <end position="203"/>
    </location>
</feature>
<feature type="compositionally biased region" description="Polar residues" evidence="1">
    <location>
        <begin position="207"/>
        <end position="216"/>
    </location>
</feature>
<dbReference type="AlphaFoldDB" id="A0A0S4JHE8"/>
<dbReference type="Proteomes" id="UP000051952">
    <property type="component" value="Unassembled WGS sequence"/>
</dbReference>
<evidence type="ECO:0000256" key="1">
    <source>
        <dbReference type="SAM" id="MobiDB-lite"/>
    </source>
</evidence>
<organism evidence="2 3">
    <name type="scientific">Bodo saltans</name>
    <name type="common">Flagellated protozoan</name>
    <dbReference type="NCBI Taxonomy" id="75058"/>
    <lineage>
        <taxon>Eukaryota</taxon>
        <taxon>Discoba</taxon>
        <taxon>Euglenozoa</taxon>
        <taxon>Kinetoplastea</taxon>
        <taxon>Metakinetoplastina</taxon>
        <taxon>Eubodonida</taxon>
        <taxon>Bodonidae</taxon>
        <taxon>Bodo</taxon>
    </lineage>
</organism>